<dbReference type="PRINTS" id="PR00891">
    <property type="entry name" value="RABGDIREP"/>
</dbReference>
<proteinExistence type="inferred from homology"/>
<dbReference type="GO" id="GO:0016192">
    <property type="term" value="P:vesicle-mediated transport"/>
    <property type="evidence" value="ECO:0007669"/>
    <property type="project" value="TreeGrafter"/>
</dbReference>
<dbReference type="EMBL" id="JADGJW010000057">
    <property type="protein sequence ID" value="KAJ3225587.1"/>
    <property type="molecule type" value="Genomic_DNA"/>
</dbReference>
<dbReference type="SUPFAM" id="SSF51905">
    <property type="entry name" value="FAD/NAD(P)-binding domain"/>
    <property type="match status" value="1"/>
</dbReference>
<dbReference type="Proteomes" id="UP001211065">
    <property type="component" value="Unassembled WGS sequence"/>
</dbReference>
<dbReference type="InterPro" id="IPR018203">
    <property type="entry name" value="GDP_dissociation_inhibitor"/>
</dbReference>
<accession>A0AAD5Y2I7</accession>
<dbReference type="GO" id="GO:0005634">
    <property type="term" value="C:nucleus"/>
    <property type="evidence" value="ECO:0007669"/>
    <property type="project" value="TreeGrafter"/>
</dbReference>
<evidence type="ECO:0000313" key="3">
    <source>
        <dbReference type="Proteomes" id="UP001211065"/>
    </source>
</evidence>
<comment type="similarity">
    <text evidence="1">Belongs to the Rab GDI family.</text>
</comment>
<dbReference type="AlphaFoldDB" id="A0AAD5Y2I7"/>
<protein>
    <submittedName>
        <fullName evidence="2">Uncharacterized protein</fullName>
    </submittedName>
</protein>
<dbReference type="Gene3D" id="3.30.519.10">
    <property type="entry name" value="Guanine Nucleotide Dissociation Inhibitor, domain 2"/>
    <property type="match status" value="1"/>
</dbReference>
<dbReference type="InterPro" id="IPR036188">
    <property type="entry name" value="FAD/NAD-bd_sf"/>
</dbReference>
<name>A0AAD5Y2I7_9FUNG</name>
<dbReference type="PANTHER" id="PTHR11787:SF4">
    <property type="entry name" value="CHM, RAB ESCORT PROTEIN 1"/>
    <property type="match status" value="1"/>
</dbReference>
<dbReference type="GO" id="GO:0007264">
    <property type="term" value="P:small GTPase-mediated signal transduction"/>
    <property type="evidence" value="ECO:0007669"/>
    <property type="project" value="InterPro"/>
</dbReference>
<evidence type="ECO:0000313" key="2">
    <source>
        <dbReference type="EMBL" id="KAJ3225587.1"/>
    </source>
</evidence>
<reference evidence="2" key="1">
    <citation type="submission" date="2020-05" db="EMBL/GenBank/DDBJ databases">
        <title>Phylogenomic resolution of chytrid fungi.</title>
        <authorList>
            <person name="Stajich J.E."/>
            <person name="Amses K."/>
            <person name="Simmons R."/>
            <person name="Seto K."/>
            <person name="Myers J."/>
            <person name="Bonds A."/>
            <person name="Quandt C.A."/>
            <person name="Barry K."/>
            <person name="Liu P."/>
            <person name="Grigoriev I."/>
            <person name="Longcore J.E."/>
            <person name="James T.Y."/>
        </authorList>
    </citation>
    <scope>NUCLEOTIDE SEQUENCE</scope>
    <source>
        <strain evidence="2">JEL0476</strain>
    </source>
</reference>
<dbReference type="GO" id="GO:0005968">
    <property type="term" value="C:Rab-protein geranylgeranyltransferase complex"/>
    <property type="evidence" value="ECO:0007669"/>
    <property type="project" value="TreeGrafter"/>
</dbReference>
<comment type="caution">
    <text evidence="2">The sequence shown here is derived from an EMBL/GenBank/DDBJ whole genome shotgun (WGS) entry which is preliminary data.</text>
</comment>
<dbReference type="GO" id="GO:0005829">
    <property type="term" value="C:cytosol"/>
    <property type="evidence" value="ECO:0007669"/>
    <property type="project" value="TreeGrafter"/>
</dbReference>
<dbReference type="GO" id="GO:0005092">
    <property type="term" value="F:GDP-dissociation inhibitor activity"/>
    <property type="evidence" value="ECO:0007669"/>
    <property type="project" value="InterPro"/>
</dbReference>
<dbReference type="PANTHER" id="PTHR11787">
    <property type="entry name" value="RAB GDP-DISSOCIATION INHIBITOR"/>
    <property type="match status" value="1"/>
</dbReference>
<evidence type="ECO:0000256" key="1">
    <source>
        <dbReference type="ARBA" id="ARBA00005593"/>
    </source>
</evidence>
<dbReference type="Pfam" id="PF00996">
    <property type="entry name" value="GDI"/>
    <property type="match status" value="2"/>
</dbReference>
<organism evidence="2 3">
    <name type="scientific">Clydaea vesicula</name>
    <dbReference type="NCBI Taxonomy" id="447962"/>
    <lineage>
        <taxon>Eukaryota</taxon>
        <taxon>Fungi</taxon>
        <taxon>Fungi incertae sedis</taxon>
        <taxon>Chytridiomycota</taxon>
        <taxon>Chytridiomycota incertae sedis</taxon>
        <taxon>Chytridiomycetes</taxon>
        <taxon>Lobulomycetales</taxon>
        <taxon>Lobulomycetaceae</taxon>
        <taxon>Clydaea</taxon>
    </lineage>
</organism>
<gene>
    <name evidence="2" type="ORF">HK099_006527</name>
</gene>
<keyword evidence="3" id="KW-1185">Reference proteome</keyword>
<sequence>MTTHSSEFHFENIILGTGLTNSILAGALAKQNSKTLHLDKNDFYGETGQSNNPAEILKCLLNSSLLIKINDEQILKSFEILGDTSELQSFLSTLNGDERMLVEKLLESNAIQFVEEIDFLQKKNKEEILIFKFRVLLLFLKDLRRTSLDLDPNVLRSNSSMVELLVKSGVGRYMEFKALEKIFLLFNDSVIEVPQSKEGIFSDSKINLRDKRKLMKFLNLINNAEELNAMLEEFGNTPFQEFLTSKGLDAKMIKIVLHALSFVIDGDESIFISTKDGVCRLTNYMKSIGMFGGSTGYIVNIYGLVSELYYQLFRYAAVNGCTYILRSDIKSVTHDNEKGTYTIAFMEENTKYTCNRLISSLEYMNLISTNLDVNVVYNSRAIVLQKKVEDENYKLTVFPPEAEHQGVVSFEQPLFANVAGIEICNTPESDLNWNPDLTSSLTPQKDYRSIAPGSEKLYLAPENDQISKFAYFNRDARRDYPQTVIFTQSEISKRITDGKSPESTTYTADKLPPVVNLKRKWVRSCEHFEDAKSVNPDFSIVGYRAL</sequence>
<dbReference type="Gene3D" id="3.50.50.60">
    <property type="entry name" value="FAD/NAD(P)-binding domain"/>
    <property type="match status" value="2"/>
</dbReference>